<evidence type="ECO:0000313" key="2">
    <source>
        <dbReference type="Proteomes" id="UP001218218"/>
    </source>
</evidence>
<organism evidence="1 2">
    <name type="scientific">Mycena albidolilacea</name>
    <dbReference type="NCBI Taxonomy" id="1033008"/>
    <lineage>
        <taxon>Eukaryota</taxon>
        <taxon>Fungi</taxon>
        <taxon>Dikarya</taxon>
        <taxon>Basidiomycota</taxon>
        <taxon>Agaricomycotina</taxon>
        <taxon>Agaricomycetes</taxon>
        <taxon>Agaricomycetidae</taxon>
        <taxon>Agaricales</taxon>
        <taxon>Marasmiineae</taxon>
        <taxon>Mycenaceae</taxon>
        <taxon>Mycena</taxon>
    </lineage>
</organism>
<proteinExistence type="predicted"/>
<sequence>MVARREYRDPESRHDFGPMDDVCPSCEALHWEEEKVVAPPKDTRSPYNISSNHGKVALDKLKAPPEPLHRLFLGRDSQAQEFWEHITQYNAALPSNSQASWEVKAQT</sequence>
<keyword evidence="2" id="KW-1185">Reference proteome</keyword>
<reference evidence="1" key="1">
    <citation type="submission" date="2023-03" db="EMBL/GenBank/DDBJ databases">
        <title>Massive genome expansion in bonnet fungi (Mycena s.s.) driven by repeated elements and novel gene families across ecological guilds.</title>
        <authorList>
            <consortium name="Lawrence Berkeley National Laboratory"/>
            <person name="Harder C.B."/>
            <person name="Miyauchi S."/>
            <person name="Viragh M."/>
            <person name="Kuo A."/>
            <person name="Thoen E."/>
            <person name="Andreopoulos B."/>
            <person name="Lu D."/>
            <person name="Skrede I."/>
            <person name="Drula E."/>
            <person name="Henrissat B."/>
            <person name="Morin E."/>
            <person name="Kohler A."/>
            <person name="Barry K."/>
            <person name="LaButti K."/>
            <person name="Morin E."/>
            <person name="Salamov A."/>
            <person name="Lipzen A."/>
            <person name="Mereny Z."/>
            <person name="Hegedus B."/>
            <person name="Baldrian P."/>
            <person name="Stursova M."/>
            <person name="Weitz H."/>
            <person name="Taylor A."/>
            <person name="Grigoriev I.V."/>
            <person name="Nagy L.G."/>
            <person name="Martin F."/>
            <person name="Kauserud H."/>
        </authorList>
    </citation>
    <scope>NUCLEOTIDE SEQUENCE</scope>
    <source>
        <strain evidence="1">CBHHK002</strain>
    </source>
</reference>
<name>A0AAD6ZLI3_9AGAR</name>
<accession>A0AAD6ZLI3</accession>
<comment type="caution">
    <text evidence="1">The sequence shown here is derived from an EMBL/GenBank/DDBJ whole genome shotgun (WGS) entry which is preliminary data.</text>
</comment>
<dbReference type="EMBL" id="JARIHO010000040">
    <property type="protein sequence ID" value="KAJ7328011.1"/>
    <property type="molecule type" value="Genomic_DNA"/>
</dbReference>
<dbReference type="AlphaFoldDB" id="A0AAD6ZLI3"/>
<gene>
    <name evidence="1" type="ORF">DFH08DRAFT_816172</name>
</gene>
<dbReference type="Proteomes" id="UP001218218">
    <property type="component" value="Unassembled WGS sequence"/>
</dbReference>
<evidence type="ECO:0000313" key="1">
    <source>
        <dbReference type="EMBL" id="KAJ7328011.1"/>
    </source>
</evidence>
<protein>
    <submittedName>
        <fullName evidence="1">Uncharacterized protein</fullName>
    </submittedName>
</protein>